<comment type="caution">
    <text evidence="1">The sequence shown here is derived from an EMBL/GenBank/DDBJ whole genome shotgun (WGS) entry which is preliminary data.</text>
</comment>
<reference evidence="1" key="2">
    <citation type="submission" date="2020-09" db="EMBL/GenBank/DDBJ databases">
        <authorList>
            <person name="Sun Q."/>
            <person name="Zhou Y."/>
        </authorList>
    </citation>
    <scope>NUCLEOTIDE SEQUENCE</scope>
    <source>
        <strain evidence="1">CGMCC 1.12360</strain>
    </source>
</reference>
<keyword evidence="2" id="KW-1185">Reference proteome</keyword>
<gene>
    <name evidence="1" type="ORF">GCM10010978_09950</name>
</gene>
<dbReference type="Proteomes" id="UP000602050">
    <property type="component" value="Unassembled WGS sequence"/>
</dbReference>
<organism evidence="1 2">
    <name type="scientific">Compostibacillus humi</name>
    <dbReference type="NCBI Taxonomy" id="1245525"/>
    <lineage>
        <taxon>Bacteria</taxon>
        <taxon>Bacillati</taxon>
        <taxon>Bacillota</taxon>
        <taxon>Bacilli</taxon>
        <taxon>Bacillales</taxon>
        <taxon>Bacillaceae</taxon>
        <taxon>Compostibacillus</taxon>
    </lineage>
</organism>
<evidence type="ECO:0000313" key="2">
    <source>
        <dbReference type="Proteomes" id="UP000602050"/>
    </source>
</evidence>
<name>A0A8J2ZQP1_9BACI</name>
<reference evidence="1" key="1">
    <citation type="journal article" date="2014" name="Int. J. Syst. Evol. Microbiol.">
        <title>Complete genome sequence of Corynebacterium casei LMG S-19264T (=DSM 44701T), isolated from a smear-ripened cheese.</title>
        <authorList>
            <consortium name="US DOE Joint Genome Institute (JGI-PGF)"/>
            <person name="Walter F."/>
            <person name="Albersmeier A."/>
            <person name="Kalinowski J."/>
            <person name="Ruckert C."/>
        </authorList>
    </citation>
    <scope>NUCLEOTIDE SEQUENCE</scope>
    <source>
        <strain evidence="1">CGMCC 1.12360</strain>
    </source>
</reference>
<proteinExistence type="predicted"/>
<sequence>MYLFSAVKKANYDTDIEDEPNSEKTAETVGAQRLDGFLDCTQKPSYFFKNAPKNPPIF</sequence>
<accession>A0A8J2ZQP1</accession>
<dbReference type="EMBL" id="BMEV01000013">
    <property type="protein sequence ID" value="GGH72752.1"/>
    <property type="molecule type" value="Genomic_DNA"/>
</dbReference>
<evidence type="ECO:0000313" key="1">
    <source>
        <dbReference type="EMBL" id="GGH72752.1"/>
    </source>
</evidence>
<protein>
    <submittedName>
        <fullName evidence="1">Uncharacterized protein</fullName>
    </submittedName>
</protein>
<dbReference type="AlphaFoldDB" id="A0A8J2ZQP1"/>